<dbReference type="EMBL" id="JASBWS010000107">
    <property type="protein sequence ID" value="KAJ9097040.1"/>
    <property type="molecule type" value="Genomic_DNA"/>
</dbReference>
<comment type="caution">
    <text evidence="1">The sequence shown here is derived from an EMBL/GenBank/DDBJ whole genome shotgun (WGS) entry which is preliminary data.</text>
</comment>
<proteinExistence type="predicted"/>
<keyword evidence="2" id="KW-1185">Reference proteome</keyword>
<dbReference type="Proteomes" id="UP001230649">
    <property type="component" value="Unassembled WGS sequence"/>
</dbReference>
<evidence type="ECO:0000313" key="2">
    <source>
        <dbReference type="Proteomes" id="UP001230649"/>
    </source>
</evidence>
<reference evidence="1" key="1">
    <citation type="submission" date="2023-04" db="EMBL/GenBank/DDBJ databases">
        <title>Draft Genome sequencing of Naganishia species isolated from polar environments using Oxford Nanopore Technology.</title>
        <authorList>
            <person name="Leo P."/>
            <person name="Venkateswaran K."/>
        </authorList>
    </citation>
    <scope>NUCLEOTIDE SEQUENCE</scope>
    <source>
        <strain evidence="1">MNA-CCFEE 5262</strain>
    </source>
</reference>
<protein>
    <submittedName>
        <fullName evidence="1">Uncharacterized protein</fullName>
    </submittedName>
</protein>
<sequence length="421" mass="45741">MLEYFQLSTRPQKAAAEIFVIRVSCREILNLPYRRRLSTVSIQQAPAMLIGLTSRILCNLACFLYPAYASYKALTISPINSQDATRQLERWLMYWAVVGSWVGMEAVGGWVLSLLSSSSGLSLPQTEGSTYLFNTLLAPTFHEHERDIDAYLSSLKSRLSGALLNVLNWAWARAKKALDLNIDLTRASTSSTAEARPIDANSDFRPYPITTSGQPPTLHDPASGVMQQAYSVATRYAFQYLPLAINALQNARTPVTPGPRSGPNASISPIPPSQSEGYNVDTRLQGHAQSQDSDTPLAPSQTLRHAVSDIYASSHTHPSTSDKIDSLSQRRPANLQPDARVAFASGSTSRSTSDPEIPTRDSGSSRSSWGVASGYDEIRREEADDAGAGGGLARPGNAQRTSSWFRWSAGGAAQDTKDKTE</sequence>
<evidence type="ECO:0000313" key="1">
    <source>
        <dbReference type="EMBL" id="KAJ9097040.1"/>
    </source>
</evidence>
<organism evidence="1 2">
    <name type="scientific">Naganishia adeliensis</name>
    <dbReference type="NCBI Taxonomy" id="92952"/>
    <lineage>
        <taxon>Eukaryota</taxon>
        <taxon>Fungi</taxon>
        <taxon>Dikarya</taxon>
        <taxon>Basidiomycota</taxon>
        <taxon>Agaricomycotina</taxon>
        <taxon>Tremellomycetes</taxon>
        <taxon>Filobasidiales</taxon>
        <taxon>Filobasidiaceae</taxon>
        <taxon>Naganishia</taxon>
    </lineage>
</organism>
<name>A0ACC2VD75_9TREE</name>
<gene>
    <name evidence="1" type="ORF">QFC20_006282</name>
</gene>
<accession>A0ACC2VD75</accession>